<dbReference type="SUPFAM" id="SSF52266">
    <property type="entry name" value="SGNH hydrolase"/>
    <property type="match status" value="1"/>
</dbReference>
<dbReference type="InterPro" id="IPR005181">
    <property type="entry name" value="SASA"/>
</dbReference>
<organism evidence="3 4">
    <name type="scientific">Lacticaseibacillus jixianensis</name>
    <dbReference type="NCBI Taxonomy" id="2486012"/>
    <lineage>
        <taxon>Bacteria</taxon>
        <taxon>Bacillati</taxon>
        <taxon>Bacillota</taxon>
        <taxon>Bacilli</taxon>
        <taxon>Lactobacillales</taxon>
        <taxon>Lactobacillaceae</taxon>
        <taxon>Lacticaseibacillus</taxon>
    </lineage>
</organism>
<proteinExistence type="predicted"/>
<protein>
    <submittedName>
        <fullName evidence="3">Sialate O-acetylesterase</fullName>
    </submittedName>
</protein>
<keyword evidence="1" id="KW-0378">Hydrolase</keyword>
<evidence type="ECO:0000313" key="3">
    <source>
        <dbReference type="EMBL" id="MFD1394150.1"/>
    </source>
</evidence>
<keyword evidence="4" id="KW-1185">Reference proteome</keyword>
<feature type="domain" description="Sialate O-acetylesterase" evidence="2">
    <location>
        <begin position="278"/>
        <end position="387"/>
    </location>
</feature>
<dbReference type="InterPro" id="IPR036514">
    <property type="entry name" value="SGNH_hydro_sf"/>
</dbReference>
<dbReference type="RefSeq" id="WP_125586165.1">
    <property type="nucleotide sequence ID" value="NZ_JBHTMO010000041.1"/>
</dbReference>
<reference evidence="4" key="1">
    <citation type="journal article" date="2019" name="Int. J. Syst. Evol. Microbiol.">
        <title>The Global Catalogue of Microorganisms (GCM) 10K type strain sequencing project: providing services to taxonomists for standard genome sequencing and annotation.</title>
        <authorList>
            <consortium name="The Broad Institute Genomics Platform"/>
            <consortium name="The Broad Institute Genome Sequencing Center for Infectious Disease"/>
            <person name="Wu L."/>
            <person name="Ma J."/>
        </authorList>
    </citation>
    <scope>NUCLEOTIDE SEQUENCE [LARGE SCALE GENOMIC DNA]</scope>
    <source>
        <strain evidence="4">CCM 8911</strain>
    </source>
</reference>
<dbReference type="PANTHER" id="PTHR22901">
    <property type="entry name" value="SIALATE O-ACETYLESTERASE"/>
    <property type="match status" value="1"/>
</dbReference>
<gene>
    <name evidence="3" type="ORF">ACFQ3L_11280</name>
</gene>
<sequence length="494" mass="54827">MLKHPILAPLFCGGAILQAAKPVTIFGWGPSGALVHVSLGNQAHETVIPASGKWQVGFDAFPYRLKTQLTMQSGDTQVTEDVQFGDVYLLAGQSNIEYKMRDDAEFKEEQANFSAQNIRVYYTPQVEYEKELTFGWGDVVKPAWAPLTKQNLGDVSAVGYYALNKIAHTTPDIPIGMLQCYKGGTSASSWISEAALVADDALAKAYIDPYHRAIDGKTQADFDQADQAYNTVLDAYNTKKAAYIQAHPELSLEAVKAHVGHTPWPPPMRPESYLRPNGLFHTMVEKTAPYTVKAMVWYQGENDADHAALYEKLLTRLIIQWRSTFQQSSLPVYLVQLPQYQDEPHHAWAMIRQAQVTVSRQLEDIHLVSLVDTGEHHNIHPVHKRTAGSRLGSLILSQGRTPSVAAVSRAGDKITVTIDPATRLEDRGGAPVEGLLDGKWVPLQSTLHGNRLVITDTGHVRKIRYAYRNAPTPAYFNEDGYPLSPFLLNISEVE</sequence>
<dbReference type="InterPro" id="IPR039329">
    <property type="entry name" value="SIAE"/>
</dbReference>
<accession>A0ABW4BD10</accession>
<comment type="caution">
    <text evidence="3">The sequence shown here is derived from an EMBL/GenBank/DDBJ whole genome shotgun (WGS) entry which is preliminary data.</text>
</comment>
<dbReference type="PANTHER" id="PTHR22901:SF0">
    <property type="entry name" value="SIALATE O-ACETYLESTERASE"/>
    <property type="match status" value="1"/>
</dbReference>
<name>A0ABW4BD10_9LACO</name>
<evidence type="ECO:0000256" key="1">
    <source>
        <dbReference type="ARBA" id="ARBA00022801"/>
    </source>
</evidence>
<dbReference type="Gene3D" id="3.40.50.1110">
    <property type="entry name" value="SGNH hydrolase"/>
    <property type="match status" value="1"/>
</dbReference>
<dbReference type="Proteomes" id="UP001597249">
    <property type="component" value="Unassembled WGS sequence"/>
</dbReference>
<dbReference type="EMBL" id="JBHTMO010000041">
    <property type="protein sequence ID" value="MFD1394150.1"/>
    <property type="molecule type" value="Genomic_DNA"/>
</dbReference>
<evidence type="ECO:0000259" key="2">
    <source>
        <dbReference type="Pfam" id="PF03629"/>
    </source>
</evidence>
<dbReference type="Pfam" id="PF03629">
    <property type="entry name" value="SASA"/>
    <property type="match status" value="1"/>
</dbReference>
<evidence type="ECO:0000313" key="4">
    <source>
        <dbReference type="Proteomes" id="UP001597249"/>
    </source>
</evidence>